<gene>
    <name evidence="1" type="ORF">SAMN04488522_10543</name>
</gene>
<dbReference type="STRING" id="288992.SAMN04488522_10543"/>
<name>A0A1M5ISA1_9SPHI</name>
<evidence type="ECO:0000313" key="2">
    <source>
        <dbReference type="Proteomes" id="UP000184287"/>
    </source>
</evidence>
<accession>A0A1M5ISA1</accession>
<reference evidence="2" key="1">
    <citation type="submission" date="2016-11" db="EMBL/GenBank/DDBJ databases">
        <authorList>
            <person name="Varghese N."/>
            <person name="Submissions S."/>
        </authorList>
    </citation>
    <scope>NUCLEOTIDE SEQUENCE [LARGE SCALE GENOMIC DNA]</scope>
    <source>
        <strain evidence="2">DSM 16990</strain>
    </source>
</reference>
<dbReference type="AlphaFoldDB" id="A0A1M5ISA1"/>
<keyword evidence="2" id="KW-1185">Reference proteome</keyword>
<evidence type="ECO:0000313" key="1">
    <source>
        <dbReference type="EMBL" id="SHG31141.1"/>
    </source>
</evidence>
<dbReference type="EMBL" id="FQUQ01000005">
    <property type="protein sequence ID" value="SHG31141.1"/>
    <property type="molecule type" value="Genomic_DNA"/>
</dbReference>
<protein>
    <submittedName>
        <fullName evidence="1">Uncharacterized protein</fullName>
    </submittedName>
</protein>
<dbReference type="RefSeq" id="WP_073234206.1">
    <property type="nucleotide sequence ID" value="NZ_FQUQ01000005.1"/>
</dbReference>
<sequence length="259" mass="30237">MRTIYDIEYLQEVTTEIQDWDYGLVQGMGVFSTSERYAHIELKVYTRDHYTDQIIWNVKEEYIPADLSDFRDEIEEVLTFFGNYLYALKGRREKKLVYEVIDGSFCPDTCMRSFVRATARALVNCFNKERFKPSPADLNRIRNSQANGLELLKSFLTHASQEEVVASLKNVSLTVDFKALFTENELFLINENLYNSIEILKKKEISQEAYFKKHKLITKYGDISQIGMAHLVLILNRKDLLPQVGVFQDEEIAYKFLSC</sequence>
<dbReference type="Proteomes" id="UP000184287">
    <property type="component" value="Unassembled WGS sequence"/>
</dbReference>
<dbReference type="OrthoDB" id="797685at2"/>
<proteinExistence type="predicted"/>
<organism evidence="1 2">
    <name type="scientific">Pedobacter caeni</name>
    <dbReference type="NCBI Taxonomy" id="288992"/>
    <lineage>
        <taxon>Bacteria</taxon>
        <taxon>Pseudomonadati</taxon>
        <taxon>Bacteroidota</taxon>
        <taxon>Sphingobacteriia</taxon>
        <taxon>Sphingobacteriales</taxon>
        <taxon>Sphingobacteriaceae</taxon>
        <taxon>Pedobacter</taxon>
    </lineage>
</organism>